<evidence type="ECO:0000313" key="3">
    <source>
        <dbReference type="Proteomes" id="UP001529510"/>
    </source>
</evidence>
<evidence type="ECO:0000256" key="1">
    <source>
        <dbReference type="SAM" id="MobiDB-lite"/>
    </source>
</evidence>
<gene>
    <name evidence="2" type="ORF">M9458_057332</name>
</gene>
<organism evidence="2 3">
    <name type="scientific">Cirrhinus mrigala</name>
    <name type="common">Mrigala</name>
    <dbReference type="NCBI Taxonomy" id="683832"/>
    <lineage>
        <taxon>Eukaryota</taxon>
        <taxon>Metazoa</taxon>
        <taxon>Chordata</taxon>
        <taxon>Craniata</taxon>
        <taxon>Vertebrata</taxon>
        <taxon>Euteleostomi</taxon>
        <taxon>Actinopterygii</taxon>
        <taxon>Neopterygii</taxon>
        <taxon>Teleostei</taxon>
        <taxon>Ostariophysi</taxon>
        <taxon>Cypriniformes</taxon>
        <taxon>Cyprinidae</taxon>
        <taxon>Labeoninae</taxon>
        <taxon>Labeonini</taxon>
        <taxon>Cirrhinus</taxon>
    </lineage>
</organism>
<dbReference type="Proteomes" id="UP001529510">
    <property type="component" value="Unassembled WGS sequence"/>
</dbReference>
<feature type="compositionally biased region" description="Polar residues" evidence="1">
    <location>
        <begin position="81"/>
        <end position="94"/>
    </location>
</feature>
<keyword evidence="3" id="KW-1185">Reference proteome</keyword>
<sequence length="140" mass="15590">MWNYSKDELIVILTALSRLLHEALRVSAAALFSADLWRLSRTALPAQLLLSTGGAGELDAGRVRGHRGGSDQRRERAGRTLQPQQRPEPQQSTLGRVKHNGADQEASFLKSSVLMFLHSHVIYSSILKQSFNVLPLMFIQ</sequence>
<dbReference type="AlphaFoldDB" id="A0ABD0MEF4"/>
<feature type="compositionally biased region" description="Basic and acidic residues" evidence="1">
    <location>
        <begin position="68"/>
        <end position="78"/>
    </location>
</feature>
<comment type="caution">
    <text evidence="2">The sequence shown here is derived from an EMBL/GenBank/DDBJ whole genome shotgun (WGS) entry which is preliminary data.</text>
</comment>
<proteinExistence type="predicted"/>
<accession>A0ABD0MEF4</accession>
<protein>
    <submittedName>
        <fullName evidence="2">Uncharacterized protein</fullName>
    </submittedName>
</protein>
<feature type="region of interest" description="Disordered" evidence="1">
    <location>
        <begin position="59"/>
        <end position="97"/>
    </location>
</feature>
<dbReference type="EMBL" id="JAMKFB020000760">
    <property type="protein sequence ID" value="KAL0147367.1"/>
    <property type="molecule type" value="Genomic_DNA"/>
</dbReference>
<reference evidence="2 3" key="1">
    <citation type="submission" date="2024-05" db="EMBL/GenBank/DDBJ databases">
        <title>Genome sequencing and assembly of Indian major carp, Cirrhinus mrigala (Hamilton, 1822).</title>
        <authorList>
            <person name="Mohindra V."/>
            <person name="Chowdhury L.M."/>
            <person name="Lal K."/>
            <person name="Jena J.K."/>
        </authorList>
    </citation>
    <scope>NUCLEOTIDE SEQUENCE [LARGE SCALE GENOMIC DNA]</scope>
    <source>
        <strain evidence="2">CM1030</strain>
        <tissue evidence="2">Blood</tissue>
    </source>
</reference>
<evidence type="ECO:0000313" key="2">
    <source>
        <dbReference type="EMBL" id="KAL0147367.1"/>
    </source>
</evidence>
<name>A0ABD0MEF4_CIRMR</name>